<feature type="compositionally biased region" description="Basic and acidic residues" evidence="1">
    <location>
        <begin position="1"/>
        <end position="14"/>
    </location>
</feature>
<dbReference type="InterPro" id="IPR000210">
    <property type="entry name" value="BTB/POZ_dom"/>
</dbReference>
<name>A0ABD0LW54_9CAEN</name>
<dbReference type="InterPro" id="IPR011333">
    <property type="entry name" value="SKP1/BTB/POZ_sf"/>
</dbReference>
<dbReference type="Proteomes" id="UP001519460">
    <property type="component" value="Unassembled WGS sequence"/>
</dbReference>
<dbReference type="EMBL" id="JACVVK020000021">
    <property type="protein sequence ID" value="KAK7503187.1"/>
    <property type="molecule type" value="Genomic_DNA"/>
</dbReference>
<dbReference type="PANTHER" id="PTHR24410:SF41">
    <property type="entry name" value="HL07962P"/>
    <property type="match status" value="1"/>
</dbReference>
<dbReference type="CDD" id="cd18493">
    <property type="entry name" value="BACK_BTBD17"/>
    <property type="match status" value="1"/>
</dbReference>
<dbReference type="InterPro" id="IPR011705">
    <property type="entry name" value="BACK"/>
</dbReference>
<proteinExistence type="predicted"/>
<dbReference type="SMART" id="SM00225">
    <property type="entry name" value="BTB"/>
    <property type="match status" value="1"/>
</dbReference>
<comment type="caution">
    <text evidence="3">The sequence shown here is derived from an EMBL/GenBank/DDBJ whole genome shotgun (WGS) entry which is preliminary data.</text>
</comment>
<dbReference type="InterPro" id="IPR056184">
    <property type="entry name" value="TRAF_BTBD17"/>
</dbReference>
<protein>
    <recommendedName>
        <fullName evidence="2">BTB domain-containing protein</fullName>
    </recommendedName>
</protein>
<feature type="region of interest" description="Disordered" evidence="1">
    <location>
        <begin position="1"/>
        <end position="27"/>
    </location>
</feature>
<dbReference type="SUPFAM" id="SSF54695">
    <property type="entry name" value="POZ domain"/>
    <property type="match status" value="1"/>
</dbReference>
<evidence type="ECO:0000259" key="2">
    <source>
        <dbReference type="PROSITE" id="PS50097"/>
    </source>
</evidence>
<dbReference type="Gene3D" id="3.30.710.10">
    <property type="entry name" value="Potassium Channel Kv1.1, Chain A"/>
    <property type="match status" value="1"/>
</dbReference>
<accession>A0ABD0LW54</accession>
<dbReference type="InterPro" id="IPR051481">
    <property type="entry name" value="BTB-POZ/Galectin-3-binding"/>
</dbReference>
<dbReference type="AlphaFoldDB" id="A0ABD0LW54"/>
<dbReference type="PANTHER" id="PTHR24410">
    <property type="entry name" value="HL07962P-RELATED"/>
    <property type="match status" value="1"/>
</dbReference>
<evidence type="ECO:0000256" key="1">
    <source>
        <dbReference type="SAM" id="MobiDB-lite"/>
    </source>
</evidence>
<dbReference type="SMART" id="SM00875">
    <property type="entry name" value="BACK"/>
    <property type="match status" value="1"/>
</dbReference>
<sequence length="479" mass="54754">MASPAKKLELDESSHSGPPPAHQETVSDKDAVVERYEKLFNNEQFSDIVLRVGDDRFYAHRFILVTASNVFEAMLGGGDRWKEAQQPEVCLSEDEECLPAFANFLRYLYCGEVLLTTSGVLPLLLLADKYEIAKLRETCLAYMTRHIVETADANRAVTWYLYAQMTGQTAFRDQCLSFILSNFDIVMKAVDWADLSLQELTGFLACSEMVVHSEAALWSYVEKWLLSENNKEDIESNLKEVLPLIRFTMMPPKSLLQVENSSLYRDHQQRFSGKLNHAYRRHSLVMDGGDETTSTSDSPREAYRNYYCEEYCLSHAFSLNGYADISKIESRITLDCSTRQRFVAPSRAKSEDLTLFSVYFFPRGYFTTLTIYGSYMGRQNNDVTLKVIRRRPDLLPMKVDVTLVLFGRQNGVKYAAFTHSCSMVFTKDNHTLSVEKFLDINSLMKENSPYLVDGNMEGTIFLKIQDVGNHLVKLEQGQE</sequence>
<feature type="domain" description="BTB" evidence="2">
    <location>
        <begin position="46"/>
        <end position="117"/>
    </location>
</feature>
<dbReference type="Pfam" id="PF07707">
    <property type="entry name" value="BACK"/>
    <property type="match status" value="1"/>
</dbReference>
<evidence type="ECO:0000313" key="3">
    <source>
        <dbReference type="EMBL" id="KAK7503187.1"/>
    </source>
</evidence>
<dbReference type="Gene3D" id="1.25.40.420">
    <property type="match status" value="1"/>
</dbReference>
<keyword evidence="4" id="KW-1185">Reference proteome</keyword>
<dbReference type="PROSITE" id="PS50097">
    <property type="entry name" value="BTB"/>
    <property type="match status" value="1"/>
</dbReference>
<evidence type="ECO:0000313" key="4">
    <source>
        <dbReference type="Proteomes" id="UP001519460"/>
    </source>
</evidence>
<organism evidence="3 4">
    <name type="scientific">Batillaria attramentaria</name>
    <dbReference type="NCBI Taxonomy" id="370345"/>
    <lineage>
        <taxon>Eukaryota</taxon>
        <taxon>Metazoa</taxon>
        <taxon>Spiralia</taxon>
        <taxon>Lophotrochozoa</taxon>
        <taxon>Mollusca</taxon>
        <taxon>Gastropoda</taxon>
        <taxon>Caenogastropoda</taxon>
        <taxon>Sorbeoconcha</taxon>
        <taxon>Cerithioidea</taxon>
        <taxon>Batillariidae</taxon>
        <taxon>Batillaria</taxon>
    </lineage>
</organism>
<reference evidence="3 4" key="1">
    <citation type="journal article" date="2023" name="Sci. Data">
        <title>Genome assembly of the Korean intertidal mud-creeper Batillaria attramentaria.</title>
        <authorList>
            <person name="Patra A.K."/>
            <person name="Ho P.T."/>
            <person name="Jun S."/>
            <person name="Lee S.J."/>
            <person name="Kim Y."/>
            <person name="Won Y.J."/>
        </authorList>
    </citation>
    <scope>NUCLEOTIDE SEQUENCE [LARGE SCALE GENOMIC DNA]</scope>
    <source>
        <strain evidence="3">Wonlab-2016</strain>
    </source>
</reference>
<gene>
    <name evidence="3" type="ORF">BaRGS_00005452</name>
</gene>
<dbReference type="Pfam" id="PF00651">
    <property type="entry name" value="BTB"/>
    <property type="match status" value="1"/>
</dbReference>
<dbReference type="Pfam" id="PF23651">
    <property type="entry name" value="TRAF_BTBD17"/>
    <property type="match status" value="1"/>
</dbReference>